<dbReference type="InterPro" id="IPR025867">
    <property type="entry name" value="MnmE_helical"/>
</dbReference>
<dbReference type="Gene3D" id="1.20.120.430">
    <property type="entry name" value="tRNA modification GTPase MnmE domain 2"/>
    <property type="match status" value="1"/>
</dbReference>
<dbReference type="InterPro" id="IPR005225">
    <property type="entry name" value="Small_GTP-bd"/>
</dbReference>
<feature type="domain" description="GTP-binding protein TrmE N-terminal" evidence="2">
    <location>
        <begin position="2"/>
        <end position="91"/>
    </location>
</feature>
<organism evidence="4 5">
    <name type="scientific">Malassezia vespertilionis</name>
    <dbReference type="NCBI Taxonomy" id="2020962"/>
    <lineage>
        <taxon>Eukaryota</taxon>
        <taxon>Fungi</taxon>
        <taxon>Dikarya</taxon>
        <taxon>Basidiomycota</taxon>
        <taxon>Ustilaginomycotina</taxon>
        <taxon>Malasseziomycetes</taxon>
        <taxon>Malasseziales</taxon>
        <taxon>Malasseziaceae</taxon>
        <taxon>Malassezia</taxon>
    </lineage>
</organism>
<evidence type="ECO:0000259" key="1">
    <source>
        <dbReference type="Pfam" id="PF01926"/>
    </source>
</evidence>
<gene>
    <name evidence="4" type="primary">MSS1</name>
    <name evidence="4" type="ORF">MVES_000752</name>
</gene>
<dbReference type="InterPro" id="IPR018948">
    <property type="entry name" value="GTP-bd_TrmE_N"/>
</dbReference>
<dbReference type="InterPro" id="IPR031168">
    <property type="entry name" value="G_TrmE"/>
</dbReference>
<dbReference type="AlphaFoldDB" id="A0A2N1JEM7"/>
<evidence type="ECO:0000313" key="4">
    <source>
        <dbReference type="EMBL" id="PKI84985.1"/>
    </source>
</evidence>
<dbReference type="Gene3D" id="3.40.50.300">
    <property type="entry name" value="P-loop containing nucleotide triphosphate hydrolases"/>
    <property type="match status" value="1"/>
</dbReference>
<sequence>MLRISGPDAYHVFTQLGGKKQLVPRHATLTNLRHPTSSDILDREPVIELHLHGGPAVVRDVLQSLTELRDIPSLRPALPGEFTRRAFEHGRMDLNSCEALDTLLRAETSTQRRLAISAGHGQQAAMYTGLREQLLDAMVRIEAMLDFSDEDGIDASLWDHACATVQAMRSRLQKALPDAAGKRRQFQEVVMDGAHLALYGKPNAGKSSLLNRLTRRDAAIVSSEPGTTRDIVEVAVELDGYRVFIADTAGVRRGGGPIERLGMDRTRVLKALGALQEAARDDMPYFIYLNKMDTLGDAPRHSDRQGELCYVWSGSVYDDQGIDKMLEDIGARLAALYDNDASETPLVTQVRHAHLLQSVLSSLDTFAAHHINTGNPDITLAAEELRYAANLFGQLTGETLSSDEILGAIFARFCIGK</sequence>
<dbReference type="PANTHER" id="PTHR42714:SF2">
    <property type="entry name" value="TRNA MODIFICATION GTPASE GTPBP3, MITOCHONDRIAL"/>
    <property type="match status" value="1"/>
</dbReference>
<dbReference type="EMBL" id="KZ454988">
    <property type="protein sequence ID" value="PKI84985.1"/>
    <property type="molecule type" value="Genomic_DNA"/>
</dbReference>
<dbReference type="GO" id="GO:0005739">
    <property type="term" value="C:mitochondrion"/>
    <property type="evidence" value="ECO:0007669"/>
    <property type="project" value="TreeGrafter"/>
</dbReference>
<feature type="domain" description="G" evidence="1">
    <location>
        <begin position="196"/>
        <end position="258"/>
    </location>
</feature>
<dbReference type="OrthoDB" id="188276at2759"/>
<evidence type="ECO:0000259" key="3">
    <source>
        <dbReference type="Pfam" id="PF12631"/>
    </source>
</evidence>
<accession>A0A2N1JEM7</accession>
<dbReference type="GO" id="GO:0030488">
    <property type="term" value="P:tRNA methylation"/>
    <property type="evidence" value="ECO:0007669"/>
    <property type="project" value="TreeGrafter"/>
</dbReference>
<protein>
    <submittedName>
        <fullName evidence="4">Mss1p</fullName>
    </submittedName>
</protein>
<dbReference type="InterPro" id="IPR006073">
    <property type="entry name" value="GTP-bd"/>
</dbReference>
<dbReference type="InterPro" id="IPR027417">
    <property type="entry name" value="P-loop_NTPase"/>
</dbReference>
<dbReference type="Pfam" id="PF10396">
    <property type="entry name" value="TrmE_N"/>
    <property type="match status" value="1"/>
</dbReference>
<dbReference type="Proteomes" id="UP000232875">
    <property type="component" value="Unassembled WGS sequence"/>
</dbReference>
<dbReference type="InterPro" id="IPR027368">
    <property type="entry name" value="MnmE_dom2"/>
</dbReference>
<dbReference type="GO" id="GO:0002098">
    <property type="term" value="P:tRNA wobble uridine modification"/>
    <property type="evidence" value="ECO:0007669"/>
    <property type="project" value="TreeGrafter"/>
</dbReference>
<dbReference type="InterPro" id="IPR027266">
    <property type="entry name" value="TrmE/GcvT-like"/>
</dbReference>
<dbReference type="GO" id="GO:0005525">
    <property type="term" value="F:GTP binding"/>
    <property type="evidence" value="ECO:0007669"/>
    <property type="project" value="InterPro"/>
</dbReference>
<dbReference type="CDD" id="cd14858">
    <property type="entry name" value="TrmE_N"/>
    <property type="match status" value="1"/>
</dbReference>
<keyword evidence="5" id="KW-1185">Reference proteome</keyword>
<dbReference type="SUPFAM" id="SSF52540">
    <property type="entry name" value="P-loop containing nucleoside triphosphate hydrolases"/>
    <property type="match status" value="1"/>
</dbReference>
<evidence type="ECO:0000259" key="2">
    <source>
        <dbReference type="Pfam" id="PF10396"/>
    </source>
</evidence>
<feature type="domain" description="MnmE helical" evidence="3">
    <location>
        <begin position="95"/>
        <end position="414"/>
    </location>
</feature>
<proteinExistence type="predicted"/>
<dbReference type="Pfam" id="PF01926">
    <property type="entry name" value="MMR_HSR1"/>
    <property type="match status" value="1"/>
</dbReference>
<dbReference type="CDD" id="cd04164">
    <property type="entry name" value="trmE"/>
    <property type="match status" value="1"/>
</dbReference>
<dbReference type="SUPFAM" id="SSF116878">
    <property type="entry name" value="TrmE connector domain"/>
    <property type="match status" value="1"/>
</dbReference>
<dbReference type="Gene3D" id="3.30.1360.120">
    <property type="entry name" value="Probable tRNA modification gtpase trme, domain 1"/>
    <property type="match status" value="1"/>
</dbReference>
<dbReference type="NCBIfam" id="TIGR00231">
    <property type="entry name" value="small_GTP"/>
    <property type="match status" value="1"/>
</dbReference>
<name>A0A2N1JEM7_9BASI</name>
<dbReference type="STRING" id="2020962.A0A2N1JEM7"/>
<reference evidence="4 5" key="1">
    <citation type="submission" date="2017-10" db="EMBL/GenBank/DDBJ databases">
        <title>A novel species of cold-tolerant Malassezia isolated from bats.</title>
        <authorList>
            <person name="Lorch J.M."/>
            <person name="Palmer J.M."/>
            <person name="Vanderwolf K.J."/>
            <person name="Schmidt K.Z."/>
            <person name="Verant M.L."/>
            <person name="Weller T.J."/>
            <person name="Blehert D.S."/>
        </authorList>
    </citation>
    <scope>NUCLEOTIDE SEQUENCE [LARGE SCALE GENOMIC DNA]</scope>
    <source>
        <strain evidence="4 5">NWHC:44797-103</strain>
    </source>
</reference>
<evidence type="ECO:0000313" key="5">
    <source>
        <dbReference type="Proteomes" id="UP000232875"/>
    </source>
</evidence>
<dbReference type="PANTHER" id="PTHR42714">
    <property type="entry name" value="TRNA MODIFICATION GTPASE GTPBP3"/>
    <property type="match status" value="1"/>
</dbReference>
<dbReference type="Pfam" id="PF12631">
    <property type="entry name" value="MnmE_helical"/>
    <property type="match status" value="1"/>
</dbReference>